<reference evidence="1" key="1">
    <citation type="submission" date="2014-05" db="EMBL/GenBank/DDBJ databases">
        <title>The transcriptome of the halophilic microalga Tetraselmis sp. GSL018 isolated from the Great Salt Lake, Utah.</title>
        <authorList>
            <person name="Jinkerson R.E."/>
            <person name="D'Adamo S."/>
            <person name="Posewitz M.C."/>
        </authorList>
    </citation>
    <scope>NUCLEOTIDE SEQUENCE</scope>
    <source>
        <strain evidence="1">GSL018</strain>
    </source>
</reference>
<gene>
    <name evidence="1" type="ORF">TSPGSL018_28606</name>
</gene>
<proteinExistence type="predicted"/>
<accession>A0A061RNJ8</accession>
<dbReference type="AlphaFoldDB" id="A0A061RNJ8"/>
<feature type="non-terminal residue" evidence="1">
    <location>
        <position position="1"/>
    </location>
</feature>
<feature type="non-terminal residue" evidence="1">
    <location>
        <position position="71"/>
    </location>
</feature>
<protein>
    <submittedName>
        <fullName evidence="1">Uncharacterized protein</fullName>
    </submittedName>
</protein>
<name>A0A061RNJ8_9CHLO</name>
<dbReference type="EMBL" id="GBEZ01012330">
    <property type="protein sequence ID" value="JAC73543.1"/>
    <property type="molecule type" value="Transcribed_RNA"/>
</dbReference>
<organism evidence="1">
    <name type="scientific">Tetraselmis sp. GSL018</name>
    <dbReference type="NCBI Taxonomy" id="582737"/>
    <lineage>
        <taxon>Eukaryota</taxon>
        <taxon>Viridiplantae</taxon>
        <taxon>Chlorophyta</taxon>
        <taxon>core chlorophytes</taxon>
        <taxon>Chlorodendrophyceae</taxon>
        <taxon>Chlorodendrales</taxon>
        <taxon>Chlorodendraceae</taxon>
        <taxon>Tetraselmis</taxon>
    </lineage>
</organism>
<sequence>KANIDYVKRNAPLLKGNVVAKLKVQGHMKDEVTLTAPEPKVEYVLPAGVPKRDMLVIGLVKSVATEGEDDQ</sequence>
<evidence type="ECO:0000313" key="1">
    <source>
        <dbReference type="EMBL" id="JAC73543.1"/>
    </source>
</evidence>